<organism evidence="2 3">
    <name type="scientific">Streptomyces sulfonofaciens</name>
    <dbReference type="NCBI Taxonomy" id="68272"/>
    <lineage>
        <taxon>Bacteria</taxon>
        <taxon>Bacillati</taxon>
        <taxon>Actinomycetota</taxon>
        <taxon>Actinomycetes</taxon>
        <taxon>Kitasatosporales</taxon>
        <taxon>Streptomycetaceae</taxon>
        <taxon>Streptomyces</taxon>
    </lineage>
</organism>
<feature type="region of interest" description="Disordered" evidence="1">
    <location>
        <begin position="1"/>
        <end position="73"/>
    </location>
</feature>
<dbReference type="AlphaFoldDB" id="A0A919GDP4"/>
<sequence length="328" mass="33460">MGSPAAGGQDDERSETVPASGEGGSALPARSATSGRPGAAGGGAAGTDPAPASDPGGGGAPRTAPGQEAAAPATAGARLARWLRTVPGLAASTVVTTLCAAAATALFTGALHLWPESSKVSLSVETDPLRIDAEDESVQLVPAGRFDGSEPEDGCAGFWDWARARGGVDEDRTRMQLTVSNRGSNTLLITGMRAEVVSRRSVGRVVEAGCRSQGEANVYSVTIDLDRSRPYAVYVKNGVSRPPDFTVAAGGLETFLVTAGITHGAAEWKLAVDLVEDGRKRTVVVDDGGGRPFTTVTAPAAVPRWELDPDGGGWHDRGRSASRSSGAS</sequence>
<evidence type="ECO:0000313" key="2">
    <source>
        <dbReference type="EMBL" id="GHH82742.1"/>
    </source>
</evidence>
<proteinExistence type="predicted"/>
<protein>
    <submittedName>
        <fullName evidence="2">Uncharacterized protein</fullName>
    </submittedName>
</protein>
<comment type="caution">
    <text evidence="2">The sequence shown here is derived from an EMBL/GenBank/DDBJ whole genome shotgun (WGS) entry which is preliminary data.</text>
</comment>
<evidence type="ECO:0000256" key="1">
    <source>
        <dbReference type="SAM" id="MobiDB-lite"/>
    </source>
</evidence>
<feature type="compositionally biased region" description="Low complexity" evidence="1">
    <location>
        <begin position="61"/>
        <end position="73"/>
    </location>
</feature>
<accession>A0A919GDP4</accession>
<feature type="region of interest" description="Disordered" evidence="1">
    <location>
        <begin position="304"/>
        <end position="328"/>
    </location>
</feature>
<dbReference type="RefSeq" id="WP_189934523.1">
    <property type="nucleotide sequence ID" value="NZ_BNCD01000013.1"/>
</dbReference>
<keyword evidence="3" id="KW-1185">Reference proteome</keyword>
<evidence type="ECO:0000313" key="3">
    <source>
        <dbReference type="Proteomes" id="UP000603708"/>
    </source>
</evidence>
<dbReference type="Proteomes" id="UP000603708">
    <property type="component" value="Unassembled WGS sequence"/>
</dbReference>
<reference evidence="2" key="2">
    <citation type="submission" date="2020-09" db="EMBL/GenBank/DDBJ databases">
        <authorList>
            <person name="Sun Q."/>
            <person name="Ohkuma M."/>
        </authorList>
    </citation>
    <scope>NUCLEOTIDE SEQUENCE</scope>
    <source>
        <strain evidence="2">JCM 5069</strain>
    </source>
</reference>
<name>A0A919GDP4_9ACTN</name>
<reference evidence="2" key="1">
    <citation type="journal article" date="2014" name="Int. J. Syst. Evol. Microbiol.">
        <title>Complete genome sequence of Corynebacterium casei LMG S-19264T (=DSM 44701T), isolated from a smear-ripened cheese.</title>
        <authorList>
            <consortium name="US DOE Joint Genome Institute (JGI-PGF)"/>
            <person name="Walter F."/>
            <person name="Albersmeier A."/>
            <person name="Kalinowski J."/>
            <person name="Ruckert C."/>
        </authorList>
    </citation>
    <scope>NUCLEOTIDE SEQUENCE</scope>
    <source>
        <strain evidence="2">JCM 5069</strain>
    </source>
</reference>
<dbReference type="EMBL" id="BNCD01000013">
    <property type="protein sequence ID" value="GHH82742.1"/>
    <property type="molecule type" value="Genomic_DNA"/>
</dbReference>
<gene>
    <name evidence="2" type="ORF">GCM10018793_43080</name>
</gene>